<dbReference type="EMBL" id="CP136512">
    <property type="protein sequence ID" value="WOD16959.1"/>
    <property type="molecule type" value="Genomic_DNA"/>
</dbReference>
<evidence type="ECO:0000313" key="2">
    <source>
        <dbReference type="Proteomes" id="UP001302652"/>
    </source>
</evidence>
<gene>
    <name evidence="1" type="ORF">RW095_13935</name>
</gene>
<accession>A0ABZ0EKI9</accession>
<protein>
    <submittedName>
        <fullName evidence="1">DUF4238 domain-containing protein</fullName>
    </submittedName>
</protein>
<proteinExistence type="predicted"/>
<keyword evidence="2" id="KW-1185">Reference proteome</keyword>
<dbReference type="RefSeq" id="WP_317019546.1">
    <property type="nucleotide sequence ID" value="NZ_CP136512.1"/>
</dbReference>
<organism evidence="1 2">
    <name type="scientific">Paraburkholderia kirstenboschensis</name>
    <dbReference type="NCBI Taxonomy" id="1245436"/>
    <lineage>
        <taxon>Bacteria</taxon>
        <taxon>Pseudomonadati</taxon>
        <taxon>Pseudomonadota</taxon>
        <taxon>Betaproteobacteria</taxon>
        <taxon>Burkholderiales</taxon>
        <taxon>Burkholderiaceae</taxon>
        <taxon>Paraburkholderia</taxon>
    </lineage>
</organism>
<evidence type="ECO:0000313" key="1">
    <source>
        <dbReference type="EMBL" id="WOD16959.1"/>
    </source>
</evidence>
<reference evidence="1 2" key="1">
    <citation type="submission" date="2023-10" db="EMBL/GenBank/DDBJ databases">
        <title>Surface-active antibiotics is a multifunctional adaptation for post-fire microbes.</title>
        <authorList>
            <person name="Liu M.D."/>
            <person name="Du Y."/>
            <person name="Koupaei S.K."/>
            <person name="Kim N.R."/>
            <person name="Zhang W."/>
            <person name="Traxler M.F."/>
        </authorList>
    </citation>
    <scope>NUCLEOTIDE SEQUENCE [LARGE SCALE GENOMIC DNA]</scope>
    <source>
        <strain evidence="1 2">F3</strain>
    </source>
</reference>
<dbReference type="Pfam" id="PF14022">
    <property type="entry name" value="DUF4238"/>
    <property type="match status" value="1"/>
</dbReference>
<dbReference type="Proteomes" id="UP001302652">
    <property type="component" value="Chromosome 2"/>
</dbReference>
<name>A0ABZ0EKI9_9BURK</name>
<sequence>MPTRVNHYVPQWYQCGFLAPGASKFVVLDKHPETKTLADGRIVQTQSPIQHWGTKRCFHEVDLYTTFFGEDVNDEIERLLFGPIDAKGADAVSAFLRGDPVQMHHLFQDFFSYLDAQKLRTPKGLDWIRASYPKLSHLELMQEMQGLRLMYCQMWVESVREIVTAEASDIKFLLTDNPVTTYNPALPPSAKECDYPYSARAELAGTQTIFPLDANTCLILTHVEWAKNPDAAKPTSKRTNARFRGTGYVHTHAHIRTRALKREDVAAINLVLKEGAKRYIAAADKAWLYPEQVFAGPWETIKNVLLPKDFLWEFGGEMFIKFEDGHVHHQDAYGRTSGAHKYLRRKTVRTDLASDEACGCGSGRTYDQCCQHIPLEHRPNWEVFGIRERNLMFCRAVEHILGLDGDKTWEDVRKGISNEQVKQIHETLAMLWPADTNLAELLPRPRSDTFRAVYMGALDARMANIVIVGMLSFFDEIVIANPFVNPAIVRPEFNPIQSPDSHKVNTVENVLLMLSLWPSIENGMVHVVPDIGDYDLDYAQSSMSAAGVRISGEDKIVAREDSPRLALWMYKTLIAINRMPVGALACHFKAERPKSSPEEITKLVAAIEETIAEDPFALLQPASEGEHGSFLVQKGFALESGLFFATLTGAVLYTDYRSLWQHAHRHATEHLGQTDSGLKLAIEACQSIEIPMDSSAEEIFDDRESGKSEPLRAVMRDIVESARQHLDSAWESELEMKIAKANKLTEVELAASSRSASARVLASFPIAGFHRPAIWRHLLTFGQAHHIQPVPAAFLVEFT</sequence>
<dbReference type="InterPro" id="IPR025332">
    <property type="entry name" value="DUF4238"/>
</dbReference>